<dbReference type="GeneID" id="102017350"/>
<accession>A0A8C2YRD5</accession>
<dbReference type="GeneTree" id="ENSGT00530000065031"/>
<feature type="compositionally biased region" description="Polar residues" evidence="1">
    <location>
        <begin position="241"/>
        <end position="250"/>
    </location>
</feature>
<feature type="region of interest" description="Disordered" evidence="1">
    <location>
        <begin position="66"/>
        <end position="107"/>
    </location>
</feature>
<dbReference type="RefSeq" id="XP_005405228.1">
    <property type="nucleotide sequence ID" value="XM_005405171.2"/>
</dbReference>
<feature type="compositionally biased region" description="Basic and acidic residues" evidence="1">
    <location>
        <begin position="357"/>
        <end position="366"/>
    </location>
</feature>
<evidence type="ECO:0000313" key="3">
    <source>
        <dbReference type="Proteomes" id="UP000694398"/>
    </source>
</evidence>
<name>A0A8C2YRD5_CHILA</name>
<proteinExistence type="predicted"/>
<organism evidence="2 3">
    <name type="scientific">Chinchilla lanigera</name>
    <name type="common">Long-tailed chinchilla</name>
    <name type="synonym">Chinchilla villidera</name>
    <dbReference type="NCBI Taxonomy" id="34839"/>
    <lineage>
        <taxon>Eukaryota</taxon>
        <taxon>Metazoa</taxon>
        <taxon>Chordata</taxon>
        <taxon>Craniata</taxon>
        <taxon>Vertebrata</taxon>
        <taxon>Euteleostomi</taxon>
        <taxon>Mammalia</taxon>
        <taxon>Eutheria</taxon>
        <taxon>Euarchontoglires</taxon>
        <taxon>Glires</taxon>
        <taxon>Rodentia</taxon>
        <taxon>Hystricomorpha</taxon>
        <taxon>Chinchillidae</taxon>
        <taxon>Chinchilla</taxon>
    </lineage>
</organism>
<feature type="region of interest" description="Disordered" evidence="1">
    <location>
        <begin position="635"/>
        <end position="940"/>
    </location>
</feature>
<feature type="compositionally biased region" description="Low complexity" evidence="1">
    <location>
        <begin position="835"/>
        <end position="851"/>
    </location>
</feature>
<feature type="compositionally biased region" description="Acidic residues" evidence="1">
    <location>
        <begin position="451"/>
        <end position="469"/>
    </location>
</feature>
<feature type="compositionally biased region" description="Basic and acidic residues" evidence="1">
    <location>
        <begin position="737"/>
        <end position="768"/>
    </location>
</feature>
<reference evidence="2" key="2">
    <citation type="submission" date="2025-09" db="UniProtKB">
        <authorList>
            <consortium name="Ensembl"/>
        </authorList>
    </citation>
    <scope>IDENTIFICATION</scope>
</reference>
<dbReference type="InterPro" id="IPR026158">
    <property type="entry name" value="ApolipoprotB_rcpt"/>
</dbReference>
<dbReference type="Proteomes" id="UP000694398">
    <property type="component" value="Unassembled WGS sequence"/>
</dbReference>
<feature type="compositionally biased region" description="Low complexity" evidence="1">
    <location>
        <begin position="290"/>
        <end position="314"/>
    </location>
</feature>
<protein>
    <recommendedName>
        <fullName evidence="4">Apolipoprotein B receptor</fullName>
    </recommendedName>
</protein>
<keyword evidence="3" id="KW-1185">Reference proteome</keyword>
<feature type="compositionally biased region" description="Gly residues" evidence="1">
    <location>
        <begin position="66"/>
        <end position="75"/>
    </location>
</feature>
<dbReference type="CTD" id="55911"/>
<dbReference type="GO" id="GO:0006869">
    <property type="term" value="P:lipid transport"/>
    <property type="evidence" value="ECO:0007669"/>
    <property type="project" value="InterPro"/>
</dbReference>
<dbReference type="GO" id="GO:0016020">
    <property type="term" value="C:membrane"/>
    <property type="evidence" value="ECO:0007669"/>
    <property type="project" value="TreeGrafter"/>
</dbReference>
<feature type="compositionally biased region" description="Basic and acidic residues" evidence="1">
    <location>
        <begin position="404"/>
        <end position="432"/>
    </location>
</feature>
<sequence>MEFLRQYLPALHQALMGALDSLSTFVSYLMGDAVPTVEREARELGEVAAGKPGKVVEEEAQEALHGLGGGQSEGAGGREEASSAAEQVWGWGEGSSCGPQAGRQDSGAWGAVTAARGLEPSVLLEAEKSSEAGTRGDTGSQAKERQEPEEQEVNTGETLRTWEQEEEEEVRAREPGMARGVESGRPGHREPKGQAGAEREKVAGDCGETRPVLREVVAEAEVSGAEGPWREEGEVAAVRADQSTRAQGTQDPGPASEDWTTLHKEEASTEVDRIASDGEEASTASDGEEASTASAREEAGTASAGEEASTTSAGEEADLPGVRETEDRLVPGDRISEAASSTEILEEASNGDQEEEPREKREDEMKVFPQQPWVLVTEATEYAAEGQKAEEEAAGAQEPEEEAGERFAGETDQYRREAQSRQSSEVRADGAHLQEAPAEGPQEKEQRCWAPEDELAPDQEAEGEADSETALEARPEEEFMWVRGQEGQMRQEAVGMGWGVLKFRVAEDQGPELVGEAQTPAEPPEEGQGSQEERSPGLSTEETGSGVKEQLRHIGSVLPAVLETEGWGLWWGGDAGSKIAQEEGADAEEEAAGGLALEAEAKGVWESELPEVLECGLEEGETSVVENQELQADQGAEAGTGQALAESEAGETKDNVAEVTVPQEADRTPRGGWRPQEATLRLQDCEDTQASPLAAEVEEGQAEGAAGAARSGELGRGWEPEGQGEAAQVPGEEELEERPVPEQRGDGEGQHGDRRPEGEAARPLDVDAIKATGGQRTEAEGTAPADREGSHGQEGQPTHQPPAETTPAPSETAEATGSDPGDTHSSWSEALLPGSRLDVSASRSRVLLSRSSWKRRSRPSSWRTPSPERQEDPPRPQPEEGLANPEQTPVQLEEAPEPSPSQSEETPEPVKRKVLGHGFGLAHPGMMQELQARLVQRKPQ</sequence>
<dbReference type="Ensembl" id="ENSCLAT00000017892.1">
    <property type="protein sequence ID" value="ENSCLAP00000017717.1"/>
    <property type="gene ID" value="ENSCLAG00000012149.1"/>
</dbReference>
<dbReference type="PANTHER" id="PTHR15964:SF0">
    <property type="entry name" value="APOLIPOPROTEIN B RECEPTOR"/>
    <property type="match status" value="1"/>
</dbReference>
<gene>
    <name evidence="2" type="primary">Apobr</name>
</gene>
<dbReference type="GO" id="GO:0030229">
    <property type="term" value="F:very-low-density lipoprotein particle receptor activity"/>
    <property type="evidence" value="ECO:0007669"/>
    <property type="project" value="TreeGrafter"/>
</dbReference>
<feature type="compositionally biased region" description="Basic and acidic residues" evidence="1">
    <location>
        <begin position="321"/>
        <end position="336"/>
    </location>
</feature>
<feature type="compositionally biased region" description="Basic and acidic residues" evidence="1">
    <location>
        <begin position="260"/>
        <end position="276"/>
    </location>
</feature>
<feature type="compositionally biased region" description="Low complexity" evidence="1">
    <location>
        <begin position="702"/>
        <end position="712"/>
    </location>
</feature>
<dbReference type="OMA" id="GTHQGDT"/>
<feature type="region of interest" description="Disordered" evidence="1">
    <location>
        <begin position="124"/>
        <end position="478"/>
    </location>
</feature>
<reference evidence="2" key="1">
    <citation type="submission" date="2025-08" db="UniProtKB">
        <authorList>
            <consortium name="Ensembl"/>
        </authorList>
    </citation>
    <scope>IDENTIFICATION</scope>
</reference>
<evidence type="ECO:0008006" key="4">
    <source>
        <dbReference type="Google" id="ProtNLM"/>
    </source>
</evidence>
<evidence type="ECO:0000313" key="2">
    <source>
        <dbReference type="Ensembl" id="ENSCLAP00000017717.1"/>
    </source>
</evidence>
<feature type="region of interest" description="Disordered" evidence="1">
    <location>
        <begin position="509"/>
        <end position="549"/>
    </location>
</feature>
<dbReference type="GO" id="GO:0006641">
    <property type="term" value="P:triglyceride metabolic process"/>
    <property type="evidence" value="ECO:0007669"/>
    <property type="project" value="TreeGrafter"/>
</dbReference>
<feature type="compositionally biased region" description="Low complexity" evidence="1">
    <location>
        <begin position="801"/>
        <end position="816"/>
    </location>
</feature>
<dbReference type="PANTHER" id="PTHR15964">
    <property type="entry name" value="APOLIPOPROTEIN B48 RECEPTOR"/>
    <property type="match status" value="1"/>
</dbReference>
<dbReference type="AlphaFoldDB" id="A0A8C2YRD5"/>
<feature type="compositionally biased region" description="Basic and acidic residues" evidence="1">
    <location>
        <begin position="185"/>
        <end position="217"/>
    </location>
</feature>
<dbReference type="OrthoDB" id="9450656at2759"/>
<evidence type="ECO:0000256" key="1">
    <source>
        <dbReference type="SAM" id="MobiDB-lite"/>
    </source>
</evidence>
<feature type="compositionally biased region" description="Basic and acidic residues" evidence="1">
    <location>
        <begin position="866"/>
        <end position="878"/>
    </location>
</feature>